<dbReference type="EMBL" id="OQ890324">
    <property type="protein sequence ID" value="WLJ26292.1"/>
    <property type="molecule type" value="Genomic_DNA"/>
</dbReference>
<organism evidence="1">
    <name type="scientific">Firmicutes phage HS16</name>
    <dbReference type="NCBI Taxonomy" id="3056394"/>
    <lineage>
        <taxon>Viruses</taxon>
    </lineage>
</organism>
<accession>A0AA49X3E3</accession>
<protein>
    <submittedName>
        <fullName evidence="1">Uncharacterized protein</fullName>
    </submittedName>
</protein>
<sequence>MKYFKWYPFARAIYINNKEVITYLSISTLNYITA</sequence>
<evidence type="ECO:0000313" key="1">
    <source>
        <dbReference type="EMBL" id="WLJ26292.1"/>
    </source>
</evidence>
<proteinExistence type="predicted"/>
<name>A0AA49X3E3_9VIRU</name>
<reference evidence="1" key="1">
    <citation type="submission" date="2023-04" db="EMBL/GenBank/DDBJ databases">
        <title>The human skin virome in hidradenitis suppurativa patients.</title>
        <authorList>
            <person name="Jansen D."/>
        </authorList>
    </citation>
    <scope>NUCLEOTIDE SEQUENCE</scope>
    <source>
        <strain evidence="1">VC4_HSPhageA</strain>
    </source>
</reference>